<dbReference type="SUPFAM" id="SSF52540">
    <property type="entry name" value="P-loop containing nucleoside triphosphate hydrolases"/>
    <property type="match status" value="1"/>
</dbReference>
<reference evidence="6 7" key="1">
    <citation type="submission" date="2017-06" db="EMBL/GenBank/DDBJ databases">
        <title>A platform for efficient transgenesis in Macrostomum lignano, a flatworm model organism for stem cell research.</title>
        <authorList>
            <person name="Berezikov E."/>
        </authorList>
    </citation>
    <scope>NUCLEOTIDE SEQUENCE [LARGE SCALE GENOMIC DNA]</scope>
    <source>
        <strain evidence="6">DV1</strain>
        <tissue evidence="6">Whole organism</tissue>
    </source>
</reference>
<name>A0A267EX28_9PLAT</name>
<dbReference type="InterPro" id="IPR032675">
    <property type="entry name" value="LRR_dom_sf"/>
</dbReference>
<evidence type="ECO:0000259" key="5">
    <source>
        <dbReference type="PROSITE" id="PS51424"/>
    </source>
</evidence>
<dbReference type="OrthoDB" id="676979at2759"/>
<evidence type="ECO:0000256" key="3">
    <source>
        <dbReference type="ARBA" id="ARBA00022741"/>
    </source>
</evidence>
<dbReference type="SUPFAM" id="SSF52058">
    <property type="entry name" value="L domain-like"/>
    <property type="match status" value="1"/>
</dbReference>
<dbReference type="PROSITE" id="PS51424">
    <property type="entry name" value="ROC"/>
    <property type="match status" value="1"/>
</dbReference>
<dbReference type="GO" id="GO:0003924">
    <property type="term" value="F:GTPase activity"/>
    <property type="evidence" value="ECO:0007669"/>
    <property type="project" value="InterPro"/>
</dbReference>
<dbReference type="InterPro" id="IPR020859">
    <property type="entry name" value="ROC"/>
</dbReference>
<dbReference type="EMBL" id="NIVC01001593">
    <property type="protein sequence ID" value="PAA66063.1"/>
    <property type="molecule type" value="Genomic_DNA"/>
</dbReference>
<dbReference type="STRING" id="282301.A0A267EX28"/>
<evidence type="ECO:0000313" key="6">
    <source>
        <dbReference type="EMBL" id="PAA66063.1"/>
    </source>
</evidence>
<keyword evidence="7" id="KW-1185">Reference proteome</keyword>
<dbReference type="InterPro" id="IPR027417">
    <property type="entry name" value="P-loop_NTPase"/>
</dbReference>
<dbReference type="InterPro" id="IPR001806">
    <property type="entry name" value="Small_GTPase"/>
</dbReference>
<dbReference type="PANTHER" id="PTHR24366">
    <property type="entry name" value="IG(IMMUNOGLOBULIN) AND LRR(LEUCINE RICH REPEAT) DOMAINS"/>
    <property type="match status" value="1"/>
</dbReference>
<dbReference type="PROSITE" id="PS51419">
    <property type="entry name" value="RAB"/>
    <property type="match status" value="1"/>
</dbReference>
<dbReference type="GO" id="GO:0009966">
    <property type="term" value="P:regulation of signal transduction"/>
    <property type="evidence" value="ECO:0007669"/>
    <property type="project" value="UniProtKB-ARBA"/>
</dbReference>
<dbReference type="PANTHER" id="PTHR24366:SF168">
    <property type="entry name" value="GH22922P-RELATED"/>
    <property type="match status" value="1"/>
</dbReference>
<keyword evidence="2" id="KW-0677">Repeat</keyword>
<dbReference type="InterPro" id="IPR003591">
    <property type="entry name" value="Leu-rich_rpt_typical-subtyp"/>
</dbReference>
<protein>
    <recommendedName>
        <fullName evidence="5">Roc domain-containing protein</fullName>
    </recommendedName>
</protein>
<dbReference type="Pfam" id="PF13855">
    <property type="entry name" value="LRR_8"/>
    <property type="match status" value="1"/>
</dbReference>
<proteinExistence type="predicted"/>
<sequence>MSKRRPGGRARKEVRIQEEEEDTSRLYRTPLSAEAAKYCSRPVAESPWGLDGLAEIQISGDRHYRPERLPSGRKERPKSARLHTMYYQNLDYVHGIADTLRTLELSNTGLFAFPQELVERLLNIETLILDDNNLTTEGFPTCFKELVSLTSLSVRNNGLTGIPSSWSYLFQLTSLLADNNQISSLKHLERLTKLQVLSLQGNCIEEIPREFYALKKLECLNLSHNSIASVTVDVKRLINLRELDLSHNCLAFLIPDLFLLPKLDGLQVSNNEVVKIPTVALKTKNKRTIDSVDLSFNNLTRFPENVFLIAEKLDLTSNSIRVINNSAFKKLDWRTTKQLCMHDNPLNNPPRDVAEGGLKAMLHYYFETKVDSKIYQGIKVFLLGSRGCGKSSLVQTFLDQQSRLCTEDEETICLEIYDYQIDTSDDLADPRPLSLSIWDCSGNPDYMPYIFPFLHFPSLALILFDLTEYTTENFSELIGQWIDTLILRNNRAVFILIGTKADLCKESVKPEKVLELAQKDTEEYIKNYLDSIDHEIGCIERLDQISAAFNEQYKQYLSLKNFKPLFHPEALITSSAQMLGFNRLESVLVELATQTKTFPSVMRVIPALWGDAENFFDDLGQNQNIISFNELANIVHKQFGLRHLTGQICQYLHDSGRAIFNEREPSFKETVVLRPSVLFEHTCTLFRHNLYDFLMDPSDKEEVRERFVRDYSAAEFTKAVELCTVHGILLHNLLKMFFGTGKRRFTLINYLCDCLQWCYRIGGPVENPDSELPHQRELNFDLERDEDGKVKTDTSKVSLLVPNLVRSPEPTVAQTHWQNAALRVSAGFRFSRFTPSMFFERLLVCLHTERLRYQYHWQNGVLAFDAEDDNVWIRVTKEDPEDKSYLVVLSCGVVTEERFNFVREEQTPTEEPVEDSEEVVALKTQLARVWKCLLPSLLEAEKVLKQYPAAWFRREVKCPECGEMTFWGEWLSPKEAQDSEAKPCRACHADILSCLLVQPRVSKRSTRPTIRSDVAVKLQDSPAPGAAAANPADGEVNEALNFDASQKRVATEGRKSVSFM</sequence>
<feature type="domain" description="Roc" evidence="5">
    <location>
        <begin position="371"/>
        <end position="595"/>
    </location>
</feature>
<keyword evidence="1" id="KW-0433">Leucine-rich repeat</keyword>
<comment type="caution">
    <text evidence="6">The sequence shown here is derived from an EMBL/GenBank/DDBJ whole genome shotgun (WGS) entry which is preliminary data.</text>
</comment>
<dbReference type="AlphaFoldDB" id="A0A267EX28"/>
<evidence type="ECO:0000256" key="2">
    <source>
        <dbReference type="ARBA" id="ARBA00022737"/>
    </source>
</evidence>
<dbReference type="InterPro" id="IPR001611">
    <property type="entry name" value="Leu-rich_rpt"/>
</dbReference>
<dbReference type="Pfam" id="PF00560">
    <property type="entry name" value="LRR_1"/>
    <property type="match status" value="1"/>
</dbReference>
<dbReference type="Gene3D" id="3.40.50.300">
    <property type="entry name" value="P-loop containing nucleotide triphosphate hydrolases"/>
    <property type="match status" value="1"/>
</dbReference>
<dbReference type="PRINTS" id="PR00449">
    <property type="entry name" value="RASTRNSFRMNG"/>
</dbReference>
<evidence type="ECO:0000256" key="1">
    <source>
        <dbReference type="ARBA" id="ARBA00022614"/>
    </source>
</evidence>
<accession>A0A267EX28</accession>
<dbReference type="Proteomes" id="UP000215902">
    <property type="component" value="Unassembled WGS sequence"/>
</dbReference>
<dbReference type="SMART" id="SM00369">
    <property type="entry name" value="LRR_TYP"/>
    <property type="match status" value="4"/>
</dbReference>
<dbReference type="Pfam" id="PF00071">
    <property type="entry name" value="Ras"/>
    <property type="match status" value="1"/>
</dbReference>
<gene>
    <name evidence="6" type="ORF">BOX15_Mlig022820g2</name>
</gene>
<dbReference type="PROSITE" id="PS51450">
    <property type="entry name" value="LRR"/>
    <property type="match status" value="4"/>
</dbReference>
<keyword evidence="3" id="KW-0547">Nucleotide-binding</keyword>
<organism evidence="6 7">
    <name type="scientific">Macrostomum lignano</name>
    <dbReference type="NCBI Taxonomy" id="282301"/>
    <lineage>
        <taxon>Eukaryota</taxon>
        <taxon>Metazoa</taxon>
        <taxon>Spiralia</taxon>
        <taxon>Lophotrochozoa</taxon>
        <taxon>Platyhelminthes</taxon>
        <taxon>Rhabditophora</taxon>
        <taxon>Macrostomorpha</taxon>
        <taxon>Macrostomida</taxon>
        <taxon>Macrostomidae</taxon>
        <taxon>Macrostomum</taxon>
    </lineage>
</organism>
<feature type="region of interest" description="Disordered" evidence="4">
    <location>
        <begin position="1"/>
        <end position="23"/>
    </location>
</feature>
<evidence type="ECO:0000256" key="4">
    <source>
        <dbReference type="SAM" id="MobiDB-lite"/>
    </source>
</evidence>
<evidence type="ECO:0000313" key="7">
    <source>
        <dbReference type="Proteomes" id="UP000215902"/>
    </source>
</evidence>
<dbReference type="Gene3D" id="3.80.10.10">
    <property type="entry name" value="Ribonuclease Inhibitor"/>
    <property type="match status" value="3"/>
</dbReference>
<dbReference type="GO" id="GO:0005525">
    <property type="term" value="F:GTP binding"/>
    <property type="evidence" value="ECO:0007669"/>
    <property type="project" value="InterPro"/>
</dbReference>